<evidence type="ECO:0000313" key="3">
    <source>
        <dbReference type="Proteomes" id="UP000593561"/>
    </source>
</evidence>
<feature type="compositionally biased region" description="Low complexity" evidence="1">
    <location>
        <begin position="52"/>
        <end position="67"/>
    </location>
</feature>
<dbReference type="AlphaFoldDB" id="A0A7J8TFC4"/>
<protein>
    <submittedName>
        <fullName evidence="2">Uncharacterized protein</fullName>
    </submittedName>
</protein>
<accession>A0A7J8TFC4</accession>
<comment type="caution">
    <text evidence="2">The sequence shown here is derived from an EMBL/GenBank/DDBJ whole genome shotgun (WGS) entry which is preliminary data.</text>
</comment>
<sequence>MAAQFNPMASQTKKLPSYALPPMASLRSPKVSMVSTLPPRSKVTSGGSRHPSGASAAGCGAPGARSAVLAARSGHW</sequence>
<feature type="region of interest" description="Disordered" evidence="1">
    <location>
        <begin position="1"/>
        <end position="76"/>
    </location>
</feature>
<dbReference type="EMBL" id="JABFAC010247286">
    <property type="protein sequence ID" value="MBA0636832.1"/>
    <property type="molecule type" value="Genomic_DNA"/>
</dbReference>
<gene>
    <name evidence="2" type="ORF">Godav_029996</name>
</gene>
<keyword evidence="3" id="KW-1185">Reference proteome</keyword>
<name>A0A7J8TFC4_GOSDV</name>
<reference evidence="2 3" key="1">
    <citation type="journal article" date="2019" name="Genome Biol. Evol.">
        <title>Insights into the evolution of the New World diploid cottons (Gossypium, subgenus Houzingenia) based on genome sequencing.</title>
        <authorList>
            <person name="Grover C.E."/>
            <person name="Arick M.A. 2nd"/>
            <person name="Thrash A."/>
            <person name="Conover J.L."/>
            <person name="Sanders W.S."/>
            <person name="Peterson D.G."/>
            <person name="Frelichowski J.E."/>
            <person name="Scheffler J.A."/>
            <person name="Scheffler B.E."/>
            <person name="Wendel J.F."/>
        </authorList>
    </citation>
    <scope>NUCLEOTIDE SEQUENCE [LARGE SCALE GENOMIC DNA]</scope>
    <source>
        <strain evidence="2">27</strain>
        <tissue evidence="2">Leaf</tissue>
    </source>
</reference>
<proteinExistence type="predicted"/>
<organism evidence="2 3">
    <name type="scientific">Gossypium davidsonii</name>
    <name type="common">Davidson's cotton</name>
    <name type="synonym">Gossypium klotzschianum subsp. davidsonii</name>
    <dbReference type="NCBI Taxonomy" id="34287"/>
    <lineage>
        <taxon>Eukaryota</taxon>
        <taxon>Viridiplantae</taxon>
        <taxon>Streptophyta</taxon>
        <taxon>Embryophyta</taxon>
        <taxon>Tracheophyta</taxon>
        <taxon>Spermatophyta</taxon>
        <taxon>Magnoliopsida</taxon>
        <taxon>eudicotyledons</taxon>
        <taxon>Gunneridae</taxon>
        <taxon>Pentapetalae</taxon>
        <taxon>rosids</taxon>
        <taxon>malvids</taxon>
        <taxon>Malvales</taxon>
        <taxon>Malvaceae</taxon>
        <taxon>Malvoideae</taxon>
        <taxon>Gossypium</taxon>
    </lineage>
</organism>
<dbReference type="Proteomes" id="UP000593561">
    <property type="component" value="Unassembled WGS sequence"/>
</dbReference>
<evidence type="ECO:0000256" key="1">
    <source>
        <dbReference type="SAM" id="MobiDB-lite"/>
    </source>
</evidence>
<evidence type="ECO:0000313" key="2">
    <source>
        <dbReference type="EMBL" id="MBA0636832.1"/>
    </source>
</evidence>